<keyword evidence="1" id="KW-1133">Transmembrane helix</keyword>
<protein>
    <submittedName>
        <fullName evidence="2">Type II/IV secretion system component, FlaG family</fullName>
    </submittedName>
</protein>
<evidence type="ECO:0000313" key="3">
    <source>
        <dbReference type="Proteomes" id="UP000002654"/>
    </source>
</evidence>
<gene>
    <name evidence="2" type="ordered locus">TTX_1129</name>
</gene>
<dbReference type="PaxDb" id="768679-TTX_1129"/>
<dbReference type="PATRIC" id="fig|768679.9.peg.1138"/>
<keyword evidence="1" id="KW-0812">Transmembrane</keyword>
<dbReference type="HOGENOM" id="CLU_154339_0_0_2"/>
<organism evidence="2 3">
    <name type="scientific">Thermoproteus tenax (strain ATCC 35583 / DSM 2078 / JCM 9277 / NBRC 100435 / Kra 1)</name>
    <dbReference type="NCBI Taxonomy" id="768679"/>
    <lineage>
        <taxon>Archaea</taxon>
        <taxon>Thermoproteota</taxon>
        <taxon>Thermoprotei</taxon>
        <taxon>Thermoproteales</taxon>
        <taxon>Thermoproteaceae</taxon>
        <taxon>Thermoproteus</taxon>
    </lineage>
</organism>
<keyword evidence="1" id="KW-0472">Membrane</keyword>
<proteinExistence type="predicted"/>
<dbReference type="AlphaFoldDB" id="G4RJM4"/>
<evidence type="ECO:0000256" key="1">
    <source>
        <dbReference type="SAM" id="Phobius"/>
    </source>
</evidence>
<dbReference type="eggNOG" id="arCOG03870">
    <property type="taxonomic scope" value="Archaea"/>
</dbReference>
<dbReference type="EMBL" id="FN869859">
    <property type="protein sequence ID" value="CCC81769.1"/>
    <property type="molecule type" value="Genomic_DNA"/>
</dbReference>
<dbReference type="KEGG" id="ttn:TTX_1129"/>
<sequence>MCHVKIIWPFVVSTMLGISEIVASVLLLIISVAFAALIAAIFYNAYLQAQTSLAAEQAAKYCEARIVAVTNSSGEASIWVYNMGQTRCSFAGAYALDAQGDVVAASPTSASAEPGALVEINTTLPYGYPGYRIATPQGQTFDYWGG</sequence>
<feature type="transmembrane region" description="Helical" evidence="1">
    <location>
        <begin position="21"/>
        <end position="43"/>
    </location>
</feature>
<evidence type="ECO:0000313" key="2">
    <source>
        <dbReference type="EMBL" id="CCC81769.1"/>
    </source>
</evidence>
<accession>G4RJM4</accession>
<name>G4RJM4_THETK</name>
<dbReference type="STRING" id="768679.TTX_1129"/>
<dbReference type="Proteomes" id="UP000002654">
    <property type="component" value="Chromosome"/>
</dbReference>
<reference evidence="2 3" key="1">
    <citation type="journal article" date="2011" name="PLoS ONE">
        <title>The complete genome sequence of Thermoproteus tenax: a physiologically versatile member of the Crenarchaeota.</title>
        <authorList>
            <person name="Siebers B."/>
            <person name="Zaparty M."/>
            <person name="Raddatz G."/>
            <person name="Tjaden B."/>
            <person name="Albers S.V."/>
            <person name="Bell S.D."/>
            <person name="Blombach F."/>
            <person name="Kletzin A."/>
            <person name="Kyrpides N."/>
            <person name="Lanz C."/>
            <person name="Plagens A."/>
            <person name="Rampp M."/>
            <person name="Rosinus A."/>
            <person name="von Jan M."/>
            <person name="Makarova K.S."/>
            <person name="Klenk H.P."/>
            <person name="Schuster S.C."/>
            <person name="Hensel R."/>
        </authorList>
    </citation>
    <scope>NUCLEOTIDE SEQUENCE [LARGE SCALE GENOMIC DNA]</scope>
    <source>
        <strain evidence="3">ATCC 35583 / DSM 2078 / JCM 9277 / NBRC 100435 / Kra 1</strain>
    </source>
</reference>
<keyword evidence="3" id="KW-1185">Reference proteome</keyword>